<dbReference type="PANTHER" id="PTHR37543">
    <property type="entry name" value="CCCH ZINC FINGER DNA BINDING PROTEIN (AFU_ORTHOLOGUE AFUA_5G12760)"/>
    <property type="match status" value="1"/>
</dbReference>
<dbReference type="Pfam" id="PF25542">
    <property type="entry name" value="zf-CCCH_12"/>
    <property type="match status" value="1"/>
</dbReference>
<dbReference type="InterPro" id="IPR036855">
    <property type="entry name" value="Znf_CCCH_sf"/>
</dbReference>
<evidence type="ECO:0000256" key="3">
    <source>
        <dbReference type="ARBA" id="ARBA00022833"/>
    </source>
</evidence>
<keyword evidence="3 4" id="KW-0862">Zinc</keyword>
<dbReference type="AlphaFoldDB" id="A0A8H7ECQ1"/>
<keyword evidence="8" id="KW-1185">Reference proteome</keyword>
<comment type="caution">
    <text evidence="7">The sequence shown here is derived from an EMBL/GenBank/DDBJ whole genome shotgun (WGS) entry which is preliminary data.</text>
</comment>
<evidence type="ECO:0000256" key="4">
    <source>
        <dbReference type="PROSITE-ProRule" id="PRU00723"/>
    </source>
</evidence>
<dbReference type="PROSITE" id="PS50103">
    <property type="entry name" value="ZF_C3H1"/>
    <property type="match status" value="1"/>
</dbReference>
<dbReference type="PANTHER" id="PTHR37543:SF1">
    <property type="entry name" value="CCCH ZINC FINGER DNA BINDING PROTEIN (AFU_ORTHOLOGUE AFUA_5G12760)"/>
    <property type="match status" value="1"/>
</dbReference>
<keyword evidence="1 4" id="KW-0479">Metal-binding</keyword>
<dbReference type="SUPFAM" id="SSF90229">
    <property type="entry name" value="CCCH zinc finger"/>
    <property type="match status" value="2"/>
</dbReference>
<evidence type="ECO:0000313" key="7">
    <source>
        <dbReference type="EMBL" id="KAF7673691.1"/>
    </source>
</evidence>
<dbReference type="Gene3D" id="4.10.1000.10">
    <property type="entry name" value="Zinc finger, CCCH-type"/>
    <property type="match status" value="1"/>
</dbReference>
<dbReference type="InterPro" id="IPR000571">
    <property type="entry name" value="Znf_CCCH"/>
</dbReference>
<dbReference type="EMBL" id="JAAABM010000012">
    <property type="protein sequence ID" value="KAF7673691.1"/>
    <property type="molecule type" value="Genomic_DNA"/>
</dbReference>
<dbReference type="Pfam" id="PF25540">
    <property type="entry name" value="DUF7923"/>
    <property type="match status" value="1"/>
</dbReference>
<evidence type="ECO:0000256" key="2">
    <source>
        <dbReference type="ARBA" id="ARBA00022771"/>
    </source>
</evidence>
<feature type="compositionally biased region" description="Polar residues" evidence="5">
    <location>
        <begin position="758"/>
        <end position="773"/>
    </location>
</feature>
<reference evidence="7" key="2">
    <citation type="submission" date="2020-08" db="EMBL/GenBank/DDBJ databases">
        <title>Draft Genome Sequence of Cumin Blight Pathogen Alternaria burnsii.</title>
        <authorList>
            <person name="Feng Z."/>
        </authorList>
    </citation>
    <scope>NUCLEOTIDE SEQUENCE</scope>
    <source>
        <strain evidence="7">CBS107.38</strain>
    </source>
</reference>
<protein>
    <recommendedName>
        <fullName evidence="6">C3H1-type domain-containing protein</fullName>
    </recommendedName>
</protein>
<evidence type="ECO:0000313" key="8">
    <source>
        <dbReference type="Proteomes" id="UP000596902"/>
    </source>
</evidence>
<dbReference type="InterPro" id="IPR012338">
    <property type="entry name" value="Beta-lactam/transpept-like"/>
</dbReference>
<evidence type="ECO:0000259" key="6">
    <source>
        <dbReference type="PROSITE" id="PS50103"/>
    </source>
</evidence>
<dbReference type="Gene3D" id="3.40.710.10">
    <property type="entry name" value="DD-peptidase/beta-lactamase superfamily"/>
    <property type="match status" value="1"/>
</dbReference>
<dbReference type="SMART" id="SM00356">
    <property type="entry name" value="ZnF_C3H1"/>
    <property type="match status" value="2"/>
</dbReference>
<feature type="region of interest" description="Disordered" evidence="5">
    <location>
        <begin position="706"/>
        <end position="773"/>
    </location>
</feature>
<dbReference type="GO" id="GO:0008270">
    <property type="term" value="F:zinc ion binding"/>
    <property type="evidence" value="ECO:0007669"/>
    <property type="project" value="UniProtKB-KW"/>
</dbReference>
<dbReference type="InterPro" id="IPR057654">
    <property type="entry name" value="Znf-CCCH_tandem"/>
</dbReference>
<evidence type="ECO:0000256" key="1">
    <source>
        <dbReference type="ARBA" id="ARBA00022723"/>
    </source>
</evidence>
<dbReference type="InterPro" id="IPR001466">
    <property type="entry name" value="Beta-lactam-related"/>
</dbReference>
<dbReference type="GeneID" id="62206531"/>
<feature type="compositionally biased region" description="Basic and acidic residues" evidence="5">
    <location>
        <begin position="717"/>
        <end position="726"/>
    </location>
</feature>
<organism evidence="7 8">
    <name type="scientific">Alternaria burnsii</name>
    <dbReference type="NCBI Taxonomy" id="1187904"/>
    <lineage>
        <taxon>Eukaryota</taxon>
        <taxon>Fungi</taxon>
        <taxon>Dikarya</taxon>
        <taxon>Ascomycota</taxon>
        <taxon>Pezizomycotina</taxon>
        <taxon>Dothideomycetes</taxon>
        <taxon>Pleosporomycetidae</taxon>
        <taxon>Pleosporales</taxon>
        <taxon>Pleosporineae</taxon>
        <taxon>Pleosporaceae</taxon>
        <taxon>Alternaria</taxon>
        <taxon>Alternaria sect. Alternaria</taxon>
    </lineage>
</organism>
<dbReference type="InterPro" id="IPR057683">
    <property type="entry name" value="DUF7923"/>
</dbReference>
<reference evidence="7" key="1">
    <citation type="submission" date="2020-01" db="EMBL/GenBank/DDBJ databases">
        <authorList>
            <person name="Feng Z.H.Z."/>
        </authorList>
    </citation>
    <scope>NUCLEOTIDE SEQUENCE</scope>
    <source>
        <strain evidence="7">CBS107.38</strain>
    </source>
</reference>
<name>A0A8H7ECQ1_9PLEO</name>
<keyword evidence="2 4" id="KW-0863">Zinc-finger</keyword>
<feature type="domain" description="C3H1-type" evidence="6">
    <location>
        <begin position="773"/>
        <end position="800"/>
    </location>
</feature>
<dbReference type="Pfam" id="PF25543">
    <property type="entry name" value="zf-CCCH_tandem"/>
    <property type="match status" value="1"/>
</dbReference>
<dbReference type="RefSeq" id="XP_038784018.1">
    <property type="nucleotide sequence ID" value="XM_038933353.1"/>
</dbReference>
<proteinExistence type="predicted"/>
<accession>A0A8H7ECQ1</accession>
<sequence>MAHKTPEFDQLVLEKIKEFNVPGLSLAVVQGDDIYSKAYGYSKLPDVETNTDTLFDLASTSKSTTAGAVALLVDDEKYTDVQWTTPVSKILPDDFVLPDPYLTEQVTIEDILSHRSGIATHDESYLSARAKHPDNPKSLTRNLRNLEFVKPLRTEHVYCNIMFSVAVHLIETVSGMSYTDFIRTKLWKPLGMTNTFHDIPDIQASSDKDRRTTSYHWHSRSQSYATIPHYPPAPEGHGAGCIFSSAGDYAKWIRALIKRDPILSEASHKALATPRSFDLLSNEKWSIPFKSEELYTLGLSLTSYRGHKLIGHYGSVPGFKAMVCFMPKFDWGLVIFGNSDSAAYVNDILKFTLLDEVIGVRKEDRIDWGTFFKNFQSMDDAEEAEKPEWTKVDSVEPLGIVVGNIAGSYHNVGYKGPTRQYRRRAIIKMLADGKIDSLDTHLEQFKLNDQNRQIDLTNLLREYGQLLDEYKDLKKAYEEKGRINVVKPAAAGASTVTAAIKPQNPYVLVLIDGNNYIFNYEFVREKEEGGMRAARMLNEAIEKYLQQSVPQARSARIHVKIYADLTNLSKQLARSKVIGLEKRSLSPFSAAFTRAISLFDFIDALDEEGTKFKIREQFKIATEDTACRHILYAACHDPAYLAQLSPFSGIRDKITLVQGAGWNSKFHEFGLDVTQFPTIFKWSEPSAATPASKGASATVPKQKAVVRPILKPVSPTPRKESWRRDGSFSVSDSAFGDLSPTETNGFDEQDSVGWEGRSANTQNVKNGSTSNPPKDSQLCKYFRKGFCSFGEKCRNQHVPKGLDGVNRSTSSPQLTDRGNISAILPRALRSHGFIPLNTSHQRIDAYRPSPSASAWKIYNARFAKAKPCNTFHLQGKCTNHPCLFDHNPLEREAKQVLEYVLSCNPCPRKGACRKKDCFYGHLCQKDGCMGQSGGGGGGGGGGGLKACRFKADLHYKAEECKLESLVPAMEDEVAVKEVEIGGMQLIDGEDFMW</sequence>
<dbReference type="Proteomes" id="UP000596902">
    <property type="component" value="Unassembled WGS sequence"/>
</dbReference>
<gene>
    <name evidence="7" type="ORF">GT037_008306</name>
</gene>
<feature type="zinc finger region" description="C3H1-type" evidence="4">
    <location>
        <begin position="773"/>
        <end position="800"/>
    </location>
</feature>
<dbReference type="SUPFAM" id="SSF56601">
    <property type="entry name" value="beta-lactamase/transpeptidase-like"/>
    <property type="match status" value="1"/>
</dbReference>
<dbReference type="Pfam" id="PF00144">
    <property type="entry name" value="Beta-lactamase"/>
    <property type="match status" value="1"/>
</dbReference>
<evidence type="ECO:0000256" key="5">
    <source>
        <dbReference type="SAM" id="MobiDB-lite"/>
    </source>
</evidence>